<dbReference type="STRING" id="57577.A0A2K3NT20"/>
<organism evidence="2 3">
    <name type="scientific">Trifolium pratense</name>
    <name type="common">Red clover</name>
    <dbReference type="NCBI Taxonomy" id="57577"/>
    <lineage>
        <taxon>Eukaryota</taxon>
        <taxon>Viridiplantae</taxon>
        <taxon>Streptophyta</taxon>
        <taxon>Embryophyta</taxon>
        <taxon>Tracheophyta</taxon>
        <taxon>Spermatophyta</taxon>
        <taxon>Magnoliopsida</taxon>
        <taxon>eudicotyledons</taxon>
        <taxon>Gunneridae</taxon>
        <taxon>Pentapetalae</taxon>
        <taxon>rosids</taxon>
        <taxon>fabids</taxon>
        <taxon>Fabales</taxon>
        <taxon>Fabaceae</taxon>
        <taxon>Papilionoideae</taxon>
        <taxon>50 kb inversion clade</taxon>
        <taxon>NPAAA clade</taxon>
        <taxon>Hologalegina</taxon>
        <taxon>IRL clade</taxon>
        <taxon>Trifolieae</taxon>
        <taxon>Trifolium</taxon>
    </lineage>
</organism>
<evidence type="ECO:0000259" key="1">
    <source>
        <dbReference type="Pfam" id="PF07727"/>
    </source>
</evidence>
<proteinExistence type="predicted"/>
<dbReference type="EMBL" id="ASHM01001176">
    <property type="protein sequence ID" value="PNY06179.1"/>
    <property type="molecule type" value="Genomic_DNA"/>
</dbReference>
<dbReference type="PANTHER" id="PTHR11439">
    <property type="entry name" value="GAG-POL-RELATED RETROTRANSPOSON"/>
    <property type="match status" value="1"/>
</dbReference>
<evidence type="ECO:0000313" key="3">
    <source>
        <dbReference type="Proteomes" id="UP000236291"/>
    </source>
</evidence>
<accession>A0A2K3NT20</accession>
<protein>
    <recommendedName>
        <fullName evidence="1">Reverse transcriptase Ty1/copia-type domain-containing protein</fullName>
    </recommendedName>
</protein>
<reference evidence="2 3" key="2">
    <citation type="journal article" date="2017" name="Front. Plant Sci.">
        <title>Gene Classification and Mining of Molecular Markers Useful in Red Clover (Trifolium pratense) Breeding.</title>
        <authorList>
            <person name="Istvanek J."/>
            <person name="Dluhosova J."/>
            <person name="Dluhos P."/>
            <person name="Patkova L."/>
            <person name="Nedelnik J."/>
            <person name="Repkova J."/>
        </authorList>
    </citation>
    <scope>NUCLEOTIDE SEQUENCE [LARGE SCALE GENOMIC DNA]</scope>
    <source>
        <strain evidence="3">cv. Tatra</strain>
        <tissue evidence="2">Young leaves</tissue>
    </source>
</reference>
<dbReference type="AlphaFoldDB" id="A0A2K3NT20"/>
<evidence type="ECO:0000313" key="2">
    <source>
        <dbReference type="EMBL" id="PNY06179.1"/>
    </source>
</evidence>
<name>A0A2K3NT20_TRIPR</name>
<dbReference type="CDD" id="cd09272">
    <property type="entry name" value="RNase_HI_RT_Ty1"/>
    <property type="match status" value="1"/>
</dbReference>
<dbReference type="Proteomes" id="UP000236291">
    <property type="component" value="Unassembled WGS sequence"/>
</dbReference>
<reference evidence="2 3" key="1">
    <citation type="journal article" date="2014" name="Am. J. Bot.">
        <title>Genome assembly and annotation for red clover (Trifolium pratense; Fabaceae).</title>
        <authorList>
            <person name="Istvanek J."/>
            <person name="Jaros M."/>
            <person name="Krenek A."/>
            <person name="Repkova J."/>
        </authorList>
    </citation>
    <scope>NUCLEOTIDE SEQUENCE [LARGE SCALE GENOMIC DNA]</scope>
    <source>
        <strain evidence="3">cv. Tatra</strain>
        <tissue evidence="2">Young leaves</tissue>
    </source>
</reference>
<dbReference type="InterPro" id="IPR013103">
    <property type="entry name" value="RVT_2"/>
</dbReference>
<comment type="caution">
    <text evidence="2">The sequence shown here is derived from an EMBL/GenBank/DDBJ whole genome shotgun (WGS) entry which is preliminary data.</text>
</comment>
<sequence length="145" mass="16427">MAIPQGLATFEPNQVCKLLKSLYGLKQSSRKWYEKLTAVLLAQGYKQSASDYSLFTLHRDFKFTILLVVVRYLKGSPGIGLLLREMQKLQFLGFTDADWVGCLDTTSISGYYFFLGTSLISWRAKKQHTVSRSSSEAEYCALSFL</sequence>
<feature type="domain" description="Reverse transcriptase Ty1/copia-type" evidence="1">
    <location>
        <begin position="4"/>
        <end position="58"/>
    </location>
</feature>
<dbReference type="Pfam" id="PF07727">
    <property type="entry name" value="RVT_2"/>
    <property type="match status" value="1"/>
</dbReference>
<dbReference type="PANTHER" id="PTHR11439:SF463">
    <property type="entry name" value="REVERSE TRANSCRIPTASE TY1_COPIA-TYPE DOMAIN-CONTAINING PROTEIN"/>
    <property type="match status" value="1"/>
</dbReference>
<gene>
    <name evidence="2" type="ORF">L195_g002642</name>
</gene>